<feature type="compositionally biased region" description="Low complexity" evidence="3">
    <location>
        <begin position="1312"/>
        <end position="1324"/>
    </location>
</feature>
<evidence type="ECO:0000259" key="5">
    <source>
        <dbReference type="PROSITE" id="PS50010"/>
    </source>
</evidence>
<dbReference type="CDD" id="cd00160">
    <property type="entry name" value="RhoGEF"/>
    <property type="match status" value="1"/>
</dbReference>
<dbReference type="PANTHER" id="PTHR46572">
    <property type="entry name" value="RHO1 GDP-GTP EXCHANGE PROTEIN 1-RELATED"/>
    <property type="match status" value="1"/>
</dbReference>
<dbReference type="GO" id="GO:0035556">
    <property type="term" value="P:intracellular signal transduction"/>
    <property type="evidence" value="ECO:0007669"/>
    <property type="project" value="InterPro"/>
</dbReference>
<feature type="compositionally biased region" description="Low complexity" evidence="3">
    <location>
        <begin position="1161"/>
        <end position="1176"/>
    </location>
</feature>
<organism evidence="7 8">
    <name type="scientific">Neocallimastix californiae</name>
    <dbReference type="NCBI Taxonomy" id="1754190"/>
    <lineage>
        <taxon>Eukaryota</taxon>
        <taxon>Fungi</taxon>
        <taxon>Fungi incertae sedis</taxon>
        <taxon>Chytridiomycota</taxon>
        <taxon>Chytridiomycota incertae sedis</taxon>
        <taxon>Neocallimastigomycetes</taxon>
        <taxon>Neocallimastigales</taxon>
        <taxon>Neocallimastigaceae</taxon>
        <taxon>Neocallimastix</taxon>
    </lineage>
</organism>
<dbReference type="STRING" id="1754190.A0A1Y2DDI2"/>
<feature type="region of interest" description="Disordered" evidence="3">
    <location>
        <begin position="54"/>
        <end position="84"/>
    </location>
</feature>
<dbReference type="SUPFAM" id="SSF48065">
    <property type="entry name" value="DBL homology domain (DH-domain)"/>
    <property type="match status" value="1"/>
</dbReference>
<dbReference type="SMART" id="SM00049">
    <property type="entry name" value="DEP"/>
    <property type="match status" value="1"/>
</dbReference>
<name>A0A1Y2DDI2_9FUNG</name>
<dbReference type="InterPro" id="IPR035899">
    <property type="entry name" value="DBL_dom_sf"/>
</dbReference>
<accession>A0A1Y2DDI2</accession>
<evidence type="ECO:0000259" key="6">
    <source>
        <dbReference type="PROSITE" id="PS50219"/>
    </source>
</evidence>
<dbReference type="InterPro" id="IPR000219">
    <property type="entry name" value="DH_dom"/>
</dbReference>
<dbReference type="Gene3D" id="1.10.10.10">
    <property type="entry name" value="Winged helix-like DNA-binding domain superfamily/Winged helix DNA-binding domain"/>
    <property type="match status" value="1"/>
</dbReference>
<feature type="domain" description="DH" evidence="5">
    <location>
        <begin position="460"/>
        <end position="645"/>
    </location>
</feature>
<proteinExistence type="predicted"/>
<dbReference type="InterPro" id="IPR052233">
    <property type="entry name" value="Rho-type_GEFs"/>
</dbReference>
<feature type="compositionally biased region" description="Polar residues" evidence="3">
    <location>
        <begin position="72"/>
        <end position="81"/>
    </location>
</feature>
<dbReference type="Pfam" id="PF00621">
    <property type="entry name" value="RhoGEF"/>
    <property type="match status" value="1"/>
</dbReference>
<dbReference type="PROSITE" id="PS50003">
    <property type="entry name" value="PH_DOMAIN"/>
    <property type="match status" value="1"/>
</dbReference>
<reference evidence="7 8" key="1">
    <citation type="submission" date="2016-08" db="EMBL/GenBank/DDBJ databases">
        <title>A Parts List for Fungal Cellulosomes Revealed by Comparative Genomics.</title>
        <authorList>
            <consortium name="DOE Joint Genome Institute"/>
            <person name="Haitjema C.H."/>
            <person name="Gilmore S.P."/>
            <person name="Henske J.K."/>
            <person name="Solomon K.V."/>
            <person name="De Groot R."/>
            <person name="Kuo A."/>
            <person name="Mondo S.J."/>
            <person name="Salamov A.A."/>
            <person name="Labutti K."/>
            <person name="Zhao Z."/>
            <person name="Chiniquy J."/>
            <person name="Barry K."/>
            <person name="Brewer H.M."/>
            <person name="Purvine S.O."/>
            <person name="Wright A.T."/>
            <person name="Boxma B."/>
            <person name="Van Alen T."/>
            <person name="Hackstein J.H."/>
            <person name="Baker S.E."/>
            <person name="Grigoriev I.V."/>
            <person name="O'Malley M.A."/>
        </authorList>
    </citation>
    <scope>NUCLEOTIDE SEQUENCE [LARGE SCALE GENOMIC DNA]</scope>
    <source>
        <strain evidence="7 8">G1</strain>
    </source>
</reference>
<evidence type="ECO:0000256" key="3">
    <source>
        <dbReference type="SAM" id="MobiDB-lite"/>
    </source>
</evidence>
<dbReference type="PANTHER" id="PTHR46572:SF1">
    <property type="entry name" value="RHO1 GUANINE NUCLEOTIDE EXCHANGE FACTOR TUS1"/>
    <property type="match status" value="1"/>
</dbReference>
<feature type="compositionally biased region" description="Low complexity" evidence="3">
    <location>
        <begin position="1388"/>
        <end position="1412"/>
    </location>
</feature>
<protein>
    <recommendedName>
        <fullName evidence="9">CNH-domain-containing protein</fullName>
    </recommendedName>
</protein>
<evidence type="ECO:0000313" key="8">
    <source>
        <dbReference type="Proteomes" id="UP000193920"/>
    </source>
</evidence>
<feature type="domain" description="CNH" evidence="6">
    <location>
        <begin position="845"/>
        <end position="1138"/>
    </location>
</feature>
<dbReference type="SUPFAM" id="SSF50729">
    <property type="entry name" value="PH domain-like"/>
    <property type="match status" value="1"/>
</dbReference>
<evidence type="ECO:0008006" key="9">
    <source>
        <dbReference type="Google" id="ProtNLM"/>
    </source>
</evidence>
<comment type="caution">
    <text evidence="7">The sequence shown here is derived from an EMBL/GenBank/DDBJ whole genome shotgun (WGS) entry which is preliminary data.</text>
</comment>
<evidence type="ECO:0000259" key="4">
    <source>
        <dbReference type="PROSITE" id="PS50003"/>
    </source>
</evidence>
<dbReference type="GO" id="GO:0005085">
    <property type="term" value="F:guanyl-nucleotide exchange factor activity"/>
    <property type="evidence" value="ECO:0007669"/>
    <property type="project" value="UniProtKB-KW"/>
</dbReference>
<feature type="compositionally biased region" description="Polar residues" evidence="3">
    <location>
        <begin position="1236"/>
        <end position="1269"/>
    </location>
</feature>
<keyword evidence="1" id="KW-0597">Phosphoprotein</keyword>
<evidence type="ECO:0000256" key="1">
    <source>
        <dbReference type="ARBA" id="ARBA00022553"/>
    </source>
</evidence>
<dbReference type="SUPFAM" id="SSF46785">
    <property type="entry name" value="Winged helix' DNA-binding domain"/>
    <property type="match status" value="1"/>
</dbReference>
<feature type="compositionally biased region" description="Low complexity" evidence="3">
    <location>
        <begin position="151"/>
        <end position="168"/>
    </location>
</feature>
<feature type="compositionally biased region" description="Low complexity" evidence="3">
    <location>
        <begin position="1424"/>
        <end position="1436"/>
    </location>
</feature>
<dbReference type="PROSITE" id="PS50010">
    <property type="entry name" value="DH_2"/>
    <property type="match status" value="1"/>
</dbReference>
<keyword evidence="2" id="KW-0344">Guanine-nucleotide releasing factor</keyword>
<dbReference type="OrthoDB" id="2272012at2759"/>
<dbReference type="Pfam" id="PF00780">
    <property type="entry name" value="CNH"/>
    <property type="match status" value="1"/>
</dbReference>
<dbReference type="InterPro" id="IPR036388">
    <property type="entry name" value="WH-like_DNA-bd_sf"/>
</dbReference>
<dbReference type="InterPro" id="IPR036390">
    <property type="entry name" value="WH_DNA-bd_sf"/>
</dbReference>
<feature type="region of interest" description="Disordered" evidence="3">
    <location>
        <begin position="1161"/>
        <end position="1201"/>
    </location>
</feature>
<dbReference type="PROSITE" id="PS50219">
    <property type="entry name" value="CNH"/>
    <property type="match status" value="1"/>
</dbReference>
<feature type="compositionally biased region" description="Polar residues" evidence="3">
    <location>
        <begin position="1361"/>
        <end position="1387"/>
    </location>
</feature>
<sequence>MDTLDYKRGYVNNINRIEKKELPKDNVINSLSYELNYEYNNNDELIYQNAQNSANNNYNQNNENNEHNSMNDLSKSWLNKSGKNENSKMRVVEENNNILSCADRANQALLSMLSDDVKKLFNQDFKELLSSSSDISSEYSYDSTHDTNNKLSSQNLTNNNYSNMNSNQSFNYSKKAQEEYYSDASLDRPSTYNNNISSMSNQMFTPPSEIKYLNYDKKNQNKERLDISNSSSIIKEEYIDDYVYHLNDIRERFPLIYHSANLSEIASKFRKMIPLVKHIKDSIEYIDSFSGYDAITTFSIILGNRDRKIAQTVGQILEEKGMFHDVIYLHKLIDSRHYYYQFKDLAKPIAILERKETAYMSSEKREKVLRKLSERSKNELEESNPCGVLTNMCQCYSPTCTKDSPCYSCTCPRKRMMESVTKDMIKNRFSDMDATIALQTNWSTSIGKFYVNKLKLEEIRRQESIYEFILSEKEYTLDLQYVIKYMIEPLRAGKVRGIDTKFVDKVFSNMETIYKVNRIFYENLRKVQKRKPILESIGDVVRDYVTQFSCYLQYGKNQPSAKQELQIQRDRNPLLDKFLLKCQKIPCFRHLPIESFLARPTTRLGRYPLFLRNIMSKTPELHRDQILLKEAIKNLESLLTEINNLIGKEINRLKIEQWSELLKFEKSNDLSLIQLNDPKREYIREGSLSFLSSSYFTLDTRQSVILLLLDNCLVIINKNKNSMNYHIRGSPIPLSLLSLHYSDQKYSLSRRKDATNDKSSSSFSTIATNNTNTLTIRNYGHCMYALFNPTGYILTIRHIGQCSYHFYTSVYSEQRAWVNAIQSQLDRLPKPIAKEVCFFSYSKIENPLRSFCRLKDGTLLLCNDHGIYVLTEQSTLKLLIPLLKITQIIALEEFDILFILSNHNVYTYSLSLILKNVYTNVNNVKLNKPICNNISFISLGSCDGRFLLCCAKVSHKKTTIKIFEPRNFLINATYQRKNRDLYLIGEVVQLIRTFYIQCESHSIHFLRHSLCVACSRGFKILNINNLTGQNLLNPNDVSFKNLLISKYLPMNMFKTKKDDFLLCYNKIGFFIDKNGGHSRPNILFNWYGEPKDFAYSSPYIYTFTSDYIAIWKETDPSVPQQVITGRDIKLQLSENSPDIVYSRISKGKQKLTAIKILSSNSYNASPSSPSLNSINSQTHSKRSSRILSSAPPRGVSTQSNVKSTQLYSIQNEHQLYSSPISSTSSVVPNNNKRCFSNNSMTSQASSNHKIISSPNPLSSSHYVSTPSNHVNHKRLSTGNPMPIYHPVPSNVVKPKRLSSANPNANLINSKRYSSPVPISSYDSSATPINPKRLSYNSSQSSSFTSYSSTQSNPTQPSSQSKRSSYIQMKSQYPSASNFSSSRVPNNAVSTSSVHSSSQSSNSSYIQYSNRSSFYSNPNYHIKLQPQQPYNNYQKYR</sequence>
<dbReference type="Pfam" id="PF15405">
    <property type="entry name" value="PH_5"/>
    <property type="match status" value="1"/>
</dbReference>
<dbReference type="SMART" id="SM00036">
    <property type="entry name" value="CNH"/>
    <property type="match status" value="1"/>
</dbReference>
<dbReference type="SMART" id="SM00233">
    <property type="entry name" value="PH"/>
    <property type="match status" value="1"/>
</dbReference>
<dbReference type="InterPro" id="IPR000591">
    <property type="entry name" value="DEP_dom"/>
</dbReference>
<dbReference type="EMBL" id="MCOG01000070">
    <property type="protein sequence ID" value="ORY57318.1"/>
    <property type="molecule type" value="Genomic_DNA"/>
</dbReference>
<feature type="domain" description="PH" evidence="4">
    <location>
        <begin position="681"/>
        <end position="826"/>
    </location>
</feature>
<dbReference type="Gene3D" id="2.30.29.30">
    <property type="entry name" value="Pleckstrin-homology domain (PH domain)/Phosphotyrosine-binding domain (PTB)"/>
    <property type="match status" value="1"/>
</dbReference>
<evidence type="ECO:0000256" key="2">
    <source>
        <dbReference type="ARBA" id="ARBA00022658"/>
    </source>
</evidence>
<keyword evidence="8" id="KW-1185">Reference proteome</keyword>
<dbReference type="InterPro" id="IPR041675">
    <property type="entry name" value="PH_5"/>
</dbReference>
<dbReference type="Proteomes" id="UP000193920">
    <property type="component" value="Unassembled WGS sequence"/>
</dbReference>
<dbReference type="InterPro" id="IPR001180">
    <property type="entry name" value="CNH_dom"/>
</dbReference>
<feature type="region of interest" description="Disordered" evidence="3">
    <location>
        <begin position="1236"/>
        <end position="1436"/>
    </location>
</feature>
<evidence type="ECO:0000313" key="7">
    <source>
        <dbReference type="EMBL" id="ORY57318.1"/>
    </source>
</evidence>
<dbReference type="InterPro" id="IPR011993">
    <property type="entry name" value="PH-like_dom_sf"/>
</dbReference>
<gene>
    <name evidence="7" type="ORF">LY90DRAFT_669163</name>
</gene>
<dbReference type="Gene3D" id="1.20.900.10">
    <property type="entry name" value="Dbl homology (DH) domain"/>
    <property type="match status" value="1"/>
</dbReference>
<feature type="compositionally biased region" description="Polar residues" evidence="3">
    <location>
        <begin position="1298"/>
        <end position="1311"/>
    </location>
</feature>
<feature type="region of interest" description="Disordered" evidence="3">
    <location>
        <begin position="136"/>
        <end position="168"/>
    </location>
</feature>
<feature type="compositionally biased region" description="Low complexity" evidence="3">
    <location>
        <begin position="1334"/>
        <end position="1360"/>
    </location>
</feature>
<dbReference type="SMART" id="SM00325">
    <property type="entry name" value="RhoGEF"/>
    <property type="match status" value="1"/>
</dbReference>
<feature type="compositionally biased region" description="Low complexity" evidence="3">
    <location>
        <begin position="54"/>
        <end position="71"/>
    </location>
</feature>
<dbReference type="InterPro" id="IPR001849">
    <property type="entry name" value="PH_domain"/>
</dbReference>